<reference evidence="1 2" key="1">
    <citation type="submission" date="2020-08" db="EMBL/GenBank/DDBJ databases">
        <title>Sequencing the genomes of 1000 actinobacteria strains.</title>
        <authorList>
            <person name="Klenk H.-P."/>
        </authorList>
    </citation>
    <scope>NUCLEOTIDE SEQUENCE [LARGE SCALE GENOMIC DNA]</scope>
    <source>
        <strain evidence="1 2">DSM 45258</strain>
    </source>
</reference>
<proteinExistence type="predicted"/>
<accession>A0A839RPX4</accession>
<dbReference type="AlphaFoldDB" id="A0A839RPX4"/>
<sequence>MGITVVDAPLSGRIADVILRASMADEGQNGRHGN</sequence>
<organism evidence="1 2">
    <name type="scientific">Hoyosella altamirensis</name>
    <dbReference type="NCBI Taxonomy" id="616997"/>
    <lineage>
        <taxon>Bacteria</taxon>
        <taxon>Bacillati</taxon>
        <taxon>Actinomycetota</taxon>
        <taxon>Actinomycetes</taxon>
        <taxon>Mycobacteriales</taxon>
        <taxon>Hoyosellaceae</taxon>
        <taxon>Hoyosella</taxon>
    </lineage>
</organism>
<comment type="caution">
    <text evidence="1">The sequence shown here is derived from an EMBL/GenBank/DDBJ whole genome shotgun (WGS) entry which is preliminary data.</text>
</comment>
<gene>
    <name evidence="1" type="ORF">FHU29_002613</name>
</gene>
<name>A0A839RPX4_9ACTN</name>
<dbReference type="Proteomes" id="UP000567922">
    <property type="component" value="Unassembled WGS sequence"/>
</dbReference>
<evidence type="ECO:0000313" key="1">
    <source>
        <dbReference type="EMBL" id="MBB3038164.1"/>
    </source>
</evidence>
<keyword evidence="2" id="KW-1185">Reference proteome</keyword>
<evidence type="ECO:0000313" key="2">
    <source>
        <dbReference type="Proteomes" id="UP000567922"/>
    </source>
</evidence>
<protein>
    <submittedName>
        <fullName evidence="1">Uncharacterized protein</fullName>
    </submittedName>
</protein>
<dbReference type="EMBL" id="JACHWS010000002">
    <property type="protein sequence ID" value="MBB3038164.1"/>
    <property type="molecule type" value="Genomic_DNA"/>
</dbReference>